<accession>A0A6M3JRQ5</accession>
<name>A0A6M3JRQ5_9ZZZZ</name>
<dbReference type="EMBL" id="MT141546">
    <property type="protein sequence ID" value="QJA65947.1"/>
    <property type="molecule type" value="Genomic_DNA"/>
</dbReference>
<proteinExistence type="predicted"/>
<gene>
    <name evidence="2" type="ORF">MM415A03058_0013</name>
    <name evidence="1" type="ORF">MM415B00370_0065</name>
</gene>
<reference evidence="2" key="1">
    <citation type="submission" date="2020-03" db="EMBL/GenBank/DDBJ databases">
        <title>The deep terrestrial virosphere.</title>
        <authorList>
            <person name="Holmfeldt K."/>
            <person name="Nilsson E."/>
            <person name="Simone D."/>
            <person name="Lopez-Fernandez M."/>
            <person name="Wu X."/>
            <person name="de Brujin I."/>
            <person name="Lundin D."/>
            <person name="Andersson A."/>
            <person name="Bertilsson S."/>
            <person name="Dopson M."/>
        </authorList>
    </citation>
    <scope>NUCLEOTIDE SEQUENCE</scope>
    <source>
        <strain evidence="2">MM415A03058</strain>
        <strain evidence="1">MM415B00370</strain>
    </source>
</reference>
<evidence type="ECO:0000313" key="1">
    <source>
        <dbReference type="EMBL" id="QJA65947.1"/>
    </source>
</evidence>
<protein>
    <submittedName>
        <fullName evidence="2">Uncharacterized protein</fullName>
    </submittedName>
</protein>
<dbReference type="AlphaFoldDB" id="A0A6M3JRQ5"/>
<evidence type="ECO:0000313" key="2">
    <source>
        <dbReference type="EMBL" id="QJA71762.1"/>
    </source>
</evidence>
<dbReference type="EMBL" id="MT141897">
    <property type="protein sequence ID" value="QJA71762.1"/>
    <property type="molecule type" value="Genomic_DNA"/>
</dbReference>
<organism evidence="2">
    <name type="scientific">viral metagenome</name>
    <dbReference type="NCBI Taxonomy" id="1070528"/>
    <lineage>
        <taxon>unclassified sequences</taxon>
        <taxon>metagenomes</taxon>
        <taxon>organismal metagenomes</taxon>
    </lineage>
</organism>
<sequence>MNISWHLRGDTQTCEWTFRLVEGTVNLVVSLPEFFNLVKQLNMTCQKLNMAMVGDMSVADAIAEAEKLMKVGQIQPDGKLYLRTVQGDIVGELDREYEVSGGLVLFDELLLKGIWPPPDDELVYNGVKLHVESVRAHIGMVTDEKGARGPVVRGITCKVAEG</sequence>